<protein>
    <submittedName>
        <fullName evidence="1">Uncharacterized protein</fullName>
    </submittedName>
</protein>
<gene>
    <name evidence="1" type="ORF">A4R35_18035</name>
</gene>
<keyword evidence="2" id="KW-1185">Reference proteome</keyword>
<evidence type="ECO:0000313" key="2">
    <source>
        <dbReference type="Proteomes" id="UP000248706"/>
    </source>
</evidence>
<dbReference type="EMBL" id="MCIF01000002">
    <property type="protein sequence ID" value="RAQ97443.1"/>
    <property type="molecule type" value="Genomic_DNA"/>
</dbReference>
<dbReference type="Proteomes" id="UP000248706">
    <property type="component" value="Unassembled WGS sequence"/>
</dbReference>
<proteinExistence type="predicted"/>
<comment type="caution">
    <text evidence="1">The sequence shown here is derived from an EMBL/GenBank/DDBJ whole genome shotgun (WGS) entry which is preliminary data.</text>
</comment>
<dbReference type="AlphaFoldDB" id="A0A328VP46"/>
<sequence>MFLSTLYHREETIIADLNGGTKRAMVARNFIAGILSPLFNGGQQVHESAVQRSAVRYGMLGSSLTAGIAAARQTEGL</sequence>
<reference evidence="1 2" key="1">
    <citation type="submission" date="2016-08" db="EMBL/GenBank/DDBJ databases">
        <title>Analysis of Carbohydrate Active Enzymes in Thermogemmatispora T81 Reveals Carbohydrate Degradation Ability.</title>
        <authorList>
            <person name="Tomazini A."/>
            <person name="Lal S."/>
            <person name="Stott M."/>
            <person name="Henrissat B."/>
            <person name="Polikarpov I."/>
            <person name="Sparling R."/>
            <person name="Levin D.B."/>
        </authorList>
    </citation>
    <scope>NUCLEOTIDE SEQUENCE [LARGE SCALE GENOMIC DNA]</scope>
    <source>
        <strain evidence="1 2">T81</strain>
    </source>
</reference>
<name>A0A328VP46_9CHLR</name>
<organism evidence="1 2">
    <name type="scientific">Thermogemmatispora tikiterensis</name>
    <dbReference type="NCBI Taxonomy" id="1825093"/>
    <lineage>
        <taxon>Bacteria</taxon>
        <taxon>Bacillati</taxon>
        <taxon>Chloroflexota</taxon>
        <taxon>Ktedonobacteria</taxon>
        <taxon>Thermogemmatisporales</taxon>
        <taxon>Thermogemmatisporaceae</taxon>
        <taxon>Thermogemmatispora</taxon>
    </lineage>
</organism>
<evidence type="ECO:0000313" key="1">
    <source>
        <dbReference type="EMBL" id="RAQ97443.1"/>
    </source>
</evidence>
<accession>A0A328VP46</accession>